<evidence type="ECO:0000313" key="6">
    <source>
        <dbReference type="Proteomes" id="UP001500279"/>
    </source>
</evidence>
<proteinExistence type="predicted"/>
<sequence>MSGVLSKVAVHLRRPLPELVAFAADKLRSRLWRRHLAQVGSRFHVCRGAQLQGGECIRIGEGFYAGQMLWIEAVRRYREFTFEPLIEIGNGVICSQRVHIAATARVTIEDGVLFGSGVHVTDHGHGTYRGDTQDSPDVPPALRRPATGRPVRICRNVWLGDNVVVLPGVTIGEGSIVGANSVVSRDLPMRVIAVGAPAVPVKFFDPVIGRWATIPDHP</sequence>
<dbReference type="Gene3D" id="2.160.10.10">
    <property type="entry name" value="Hexapeptide repeat proteins"/>
    <property type="match status" value="1"/>
</dbReference>
<accession>A0ABN1K0R8</accession>
<dbReference type="SUPFAM" id="SSF51161">
    <property type="entry name" value="Trimeric LpxA-like enzymes"/>
    <property type="match status" value="1"/>
</dbReference>
<dbReference type="PANTHER" id="PTHR23416">
    <property type="entry name" value="SIALIC ACID SYNTHASE-RELATED"/>
    <property type="match status" value="1"/>
</dbReference>
<evidence type="ECO:0000313" key="5">
    <source>
        <dbReference type="EMBL" id="GAA0751483.1"/>
    </source>
</evidence>
<feature type="region of interest" description="Disordered" evidence="4">
    <location>
        <begin position="124"/>
        <end position="143"/>
    </location>
</feature>
<comment type="caution">
    <text evidence="5">The sequence shown here is derived from an EMBL/GenBank/DDBJ whole genome shotgun (WGS) entry which is preliminary data.</text>
</comment>
<keyword evidence="3" id="KW-0012">Acyltransferase</keyword>
<dbReference type="InterPro" id="IPR051159">
    <property type="entry name" value="Hexapeptide_acetyltransf"/>
</dbReference>
<keyword evidence="2" id="KW-0677">Repeat</keyword>
<dbReference type="Pfam" id="PF00132">
    <property type="entry name" value="Hexapep"/>
    <property type="match status" value="1"/>
</dbReference>
<keyword evidence="1" id="KW-0808">Transferase</keyword>
<dbReference type="Proteomes" id="UP001500279">
    <property type="component" value="Unassembled WGS sequence"/>
</dbReference>
<protein>
    <recommendedName>
        <fullName evidence="7">Acyltransferase</fullName>
    </recommendedName>
</protein>
<evidence type="ECO:0000256" key="2">
    <source>
        <dbReference type="ARBA" id="ARBA00022737"/>
    </source>
</evidence>
<dbReference type="PROSITE" id="PS00101">
    <property type="entry name" value="HEXAPEP_TRANSFERASES"/>
    <property type="match status" value="1"/>
</dbReference>
<evidence type="ECO:0000256" key="3">
    <source>
        <dbReference type="ARBA" id="ARBA00023315"/>
    </source>
</evidence>
<keyword evidence="6" id="KW-1185">Reference proteome</keyword>
<dbReference type="CDD" id="cd04647">
    <property type="entry name" value="LbH_MAT_like"/>
    <property type="match status" value="1"/>
</dbReference>
<evidence type="ECO:0000256" key="1">
    <source>
        <dbReference type="ARBA" id="ARBA00022679"/>
    </source>
</evidence>
<evidence type="ECO:0008006" key="7">
    <source>
        <dbReference type="Google" id="ProtNLM"/>
    </source>
</evidence>
<dbReference type="InterPro" id="IPR011004">
    <property type="entry name" value="Trimer_LpxA-like_sf"/>
</dbReference>
<dbReference type="EMBL" id="BAAAEW010000014">
    <property type="protein sequence ID" value="GAA0751483.1"/>
    <property type="molecule type" value="Genomic_DNA"/>
</dbReference>
<gene>
    <name evidence="5" type="ORF">GCM10009107_24250</name>
</gene>
<dbReference type="PANTHER" id="PTHR23416:SF78">
    <property type="entry name" value="LIPOPOLYSACCHARIDE BIOSYNTHESIS O-ACETYL TRANSFERASE WBBJ-RELATED"/>
    <property type="match status" value="1"/>
</dbReference>
<dbReference type="InterPro" id="IPR018357">
    <property type="entry name" value="Hexapep_transf_CS"/>
</dbReference>
<name>A0ABN1K0R8_9BURK</name>
<reference evidence="5 6" key="1">
    <citation type="journal article" date="2019" name="Int. J. Syst. Evol. Microbiol.">
        <title>The Global Catalogue of Microorganisms (GCM) 10K type strain sequencing project: providing services to taxonomists for standard genome sequencing and annotation.</title>
        <authorList>
            <consortium name="The Broad Institute Genomics Platform"/>
            <consortium name="The Broad Institute Genome Sequencing Center for Infectious Disease"/>
            <person name="Wu L."/>
            <person name="Ma J."/>
        </authorList>
    </citation>
    <scope>NUCLEOTIDE SEQUENCE [LARGE SCALE GENOMIC DNA]</scope>
    <source>
        <strain evidence="5 6">JCM 15503</strain>
    </source>
</reference>
<dbReference type="RefSeq" id="WP_141284147.1">
    <property type="nucleotide sequence ID" value="NZ_BAAAEW010000014.1"/>
</dbReference>
<organism evidence="5 6">
    <name type="scientific">Ideonella azotifigens</name>
    <dbReference type="NCBI Taxonomy" id="513160"/>
    <lineage>
        <taxon>Bacteria</taxon>
        <taxon>Pseudomonadati</taxon>
        <taxon>Pseudomonadota</taxon>
        <taxon>Betaproteobacteria</taxon>
        <taxon>Burkholderiales</taxon>
        <taxon>Sphaerotilaceae</taxon>
        <taxon>Ideonella</taxon>
    </lineage>
</organism>
<evidence type="ECO:0000256" key="4">
    <source>
        <dbReference type="SAM" id="MobiDB-lite"/>
    </source>
</evidence>
<dbReference type="InterPro" id="IPR001451">
    <property type="entry name" value="Hexapep"/>
</dbReference>